<sequence>MPNQGARKAMEGAERASYSLCSMQTQKGEICIDSGTVFCTEAARVVGGGPKRSLAGGRDRGQRHPGEAWPAADCKSFRWRA</sequence>
<dbReference type="Proteomes" id="UP000006038">
    <property type="component" value="Unassembled WGS sequence"/>
</dbReference>
<dbReference type="EnsemblPlants" id="OB0096G10010.1">
    <property type="protein sequence ID" value="OB0096G10010.1"/>
    <property type="gene ID" value="OB0096G10010"/>
</dbReference>
<name>J3KUZ9_ORYBR</name>
<feature type="compositionally biased region" description="Basic and acidic residues" evidence="1">
    <location>
        <begin position="57"/>
        <end position="66"/>
    </location>
</feature>
<proteinExistence type="predicted"/>
<feature type="region of interest" description="Disordered" evidence="1">
    <location>
        <begin position="48"/>
        <end position="69"/>
    </location>
</feature>
<dbReference type="AlphaFoldDB" id="J3KUZ9"/>
<organism evidence="2">
    <name type="scientific">Oryza brachyantha</name>
    <name type="common">malo sina</name>
    <dbReference type="NCBI Taxonomy" id="4533"/>
    <lineage>
        <taxon>Eukaryota</taxon>
        <taxon>Viridiplantae</taxon>
        <taxon>Streptophyta</taxon>
        <taxon>Embryophyta</taxon>
        <taxon>Tracheophyta</taxon>
        <taxon>Spermatophyta</taxon>
        <taxon>Magnoliopsida</taxon>
        <taxon>Liliopsida</taxon>
        <taxon>Poales</taxon>
        <taxon>Poaceae</taxon>
        <taxon>BOP clade</taxon>
        <taxon>Oryzoideae</taxon>
        <taxon>Oryzeae</taxon>
        <taxon>Oryzinae</taxon>
        <taxon>Oryza</taxon>
    </lineage>
</organism>
<keyword evidence="3" id="KW-1185">Reference proteome</keyword>
<reference evidence="2" key="1">
    <citation type="submission" date="2015-06" db="UniProtKB">
        <authorList>
            <consortium name="EnsemblPlants"/>
        </authorList>
    </citation>
    <scope>IDENTIFICATION</scope>
</reference>
<evidence type="ECO:0000313" key="3">
    <source>
        <dbReference type="Proteomes" id="UP000006038"/>
    </source>
</evidence>
<dbReference type="Gramene" id="OB0096G10010.1">
    <property type="protein sequence ID" value="OB0096G10010.1"/>
    <property type="gene ID" value="OB0096G10010"/>
</dbReference>
<evidence type="ECO:0000313" key="2">
    <source>
        <dbReference type="EnsemblPlants" id="OB0096G10010.1"/>
    </source>
</evidence>
<dbReference type="HOGENOM" id="CLU_2577704_0_0_1"/>
<accession>J3KUZ9</accession>
<evidence type="ECO:0000256" key="1">
    <source>
        <dbReference type="SAM" id="MobiDB-lite"/>
    </source>
</evidence>
<protein>
    <submittedName>
        <fullName evidence="2">Uncharacterized protein</fullName>
    </submittedName>
</protein>